<name>A0A8K0T7F9_9PEZI</name>
<gene>
    <name evidence="2" type="ORF">B0T11DRAFT_354198</name>
</gene>
<dbReference type="AlphaFoldDB" id="A0A8K0T7F9"/>
<keyword evidence="1" id="KW-1133">Transmembrane helix</keyword>
<dbReference type="EMBL" id="JAGPXD010000004">
    <property type="protein sequence ID" value="KAH7357701.1"/>
    <property type="molecule type" value="Genomic_DNA"/>
</dbReference>
<reference evidence="2" key="1">
    <citation type="journal article" date="2021" name="Nat. Commun.">
        <title>Genetic determinants of endophytism in the Arabidopsis root mycobiome.</title>
        <authorList>
            <person name="Mesny F."/>
            <person name="Miyauchi S."/>
            <person name="Thiergart T."/>
            <person name="Pickel B."/>
            <person name="Atanasova L."/>
            <person name="Karlsson M."/>
            <person name="Huettel B."/>
            <person name="Barry K.W."/>
            <person name="Haridas S."/>
            <person name="Chen C."/>
            <person name="Bauer D."/>
            <person name="Andreopoulos W."/>
            <person name="Pangilinan J."/>
            <person name="LaButti K."/>
            <person name="Riley R."/>
            <person name="Lipzen A."/>
            <person name="Clum A."/>
            <person name="Drula E."/>
            <person name="Henrissat B."/>
            <person name="Kohler A."/>
            <person name="Grigoriev I.V."/>
            <person name="Martin F.M."/>
            <person name="Hacquard S."/>
        </authorList>
    </citation>
    <scope>NUCLEOTIDE SEQUENCE</scope>
    <source>
        <strain evidence="2">MPI-CAGE-AT-0016</strain>
    </source>
</reference>
<dbReference type="Proteomes" id="UP000813385">
    <property type="component" value="Unassembled WGS sequence"/>
</dbReference>
<comment type="caution">
    <text evidence="2">The sequence shown here is derived from an EMBL/GenBank/DDBJ whole genome shotgun (WGS) entry which is preliminary data.</text>
</comment>
<accession>A0A8K0T7F9</accession>
<evidence type="ECO:0000256" key="1">
    <source>
        <dbReference type="SAM" id="Phobius"/>
    </source>
</evidence>
<organism evidence="2 3">
    <name type="scientific">Plectosphaerella cucumerina</name>
    <dbReference type="NCBI Taxonomy" id="40658"/>
    <lineage>
        <taxon>Eukaryota</taxon>
        <taxon>Fungi</taxon>
        <taxon>Dikarya</taxon>
        <taxon>Ascomycota</taxon>
        <taxon>Pezizomycotina</taxon>
        <taxon>Sordariomycetes</taxon>
        <taxon>Hypocreomycetidae</taxon>
        <taxon>Glomerellales</taxon>
        <taxon>Plectosphaerellaceae</taxon>
        <taxon>Plectosphaerella</taxon>
    </lineage>
</organism>
<dbReference type="Pfam" id="PF11915">
    <property type="entry name" value="DUF3433"/>
    <property type="match status" value="1"/>
</dbReference>
<sequence>MTPSPYGHKAVSVVTHVSRPEIRPGGDSWSSTRRTSPYASVEEIAEKTQSRKFSFPWSLKKASSECTLAGEQQGWRPPSHFRSRHDSLFLKYPYDFMAFVPFRAARRRHWATFLAGTTMILIFWLITPLQSAIIGTGVPYPAFAKPDYILLPFAGLNSSPVADVSTNWTGITTNLNH</sequence>
<dbReference type="OrthoDB" id="3248909at2759"/>
<keyword evidence="1" id="KW-0472">Membrane</keyword>
<dbReference type="InterPro" id="IPR021840">
    <property type="entry name" value="DUF3433"/>
</dbReference>
<feature type="transmembrane region" description="Helical" evidence="1">
    <location>
        <begin position="110"/>
        <end position="127"/>
    </location>
</feature>
<protein>
    <submittedName>
        <fullName evidence="2">Uncharacterized protein</fullName>
    </submittedName>
</protein>
<keyword evidence="1" id="KW-0812">Transmembrane</keyword>
<proteinExistence type="predicted"/>
<evidence type="ECO:0000313" key="2">
    <source>
        <dbReference type="EMBL" id="KAH7357701.1"/>
    </source>
</evidence>
<keyword evidence="3" id="KW-1185">Reference proteome</keyword>
<evidence type="ECO:0000313" key="3">
    <source>
        <dbReference type="Proteomes" id="UP000813385"/>
    </source>
</evidence>